<evidence type="ECO:0000256" key="1">
    <source>
        <dbReference type="SAM" id="Phobius"/>
    </source>
</evidence>
<keyword evidence="1" id="KW-0812">Transmembrane</keyword>
<feature type="transmembrane region" description="Helical" evidence="1">
    <location>
        <begin position="12"/>
        <end position="31"/>
    </location>
</feature>
<organism evidence="2">
    <name type="scientific">Panicum hallii</name>
    <dbReference type="NCBI Taxonomy" id="206008"/>
    <lineage>
        <taxon>Eukaryota</taxon>
        <taxon>Viridiplantae</taxon>
        <taxon>Streptophyta</taxon>
        <taxon>Embryophyta</taxon>
        <taxon>Tracheophyta</taxon>
        <taxon>Spermatophyta</taxon>
        <taxon>Magnoliopsida</taxon>
        <taxon>Liliopsida</taxon>
        <taxon>Poales</taxon>
        <taxon>Poaceae</taxon>
        <taxon>PACMAD clade</taxon>
        <taxon>Panicoideae</taxon>
        <taxon>Panicodae</taxon>
        <taxon>Paniceae</taxon>
        <taxon>Panicinae</taxon>
        <taxon>Panicum</taxon>
        <taxon>Panicum sect. Panicum</taxon>
    </lineage>
</organism>
<name>A0A2S3HEB4_9POAL</name>
<sequence length="68" mass="7745">MTVTRYWNTIRCCFKALLVCHIATSLGQLAYNFIVHLLLFPCSFLLMCCFSSFNTLGCVCPVPLFFLV</sequence>
<evidence type="ECO:0000313" key="2">
    <source>
        <dbReference type="EMBL" id="PAN20972.1"/>
    </source>
</evidence>
<dbReference type="EMBL" id="CM008048">
    <property type="protein sequence ID" value="PAN20972.1"/>
    <property type="molecule type" value="Genomic_DNA"/>
</dbReference>
<gene>
    <name evidence="2" type="ORF">PAHAL_3G426600</name>
</gene>
<keyword evidence="1" id="KW-0472">Membrane</keyword>
<dbReference type="Gramene" id="PAN20972">
    <property type="protein sequence ID" value="PAN20972"/>
    <property type="gene ID" value="PAHAL_3G426600"/>
</dbReference>
<reference evidence="2" key="1">
    <citation type="submission" date="2018-04" db="EMBL/GenBank/DDBJ databases">
        <title>WGS assembly of Panicum hallii.</title>
        <authorList>
            <person name="Lovell J."/>
            <person name="Jenkins J."/>
            <person name="Lowry D."/>
            <person name="Mamidi S."/>
            <person name="Sreedasyam A."/>
            <person name="Weng X."/>
            <person name="Barry K."/>
            <person name="Bonette J."/>
            <person name="Campitelli B."/>
            <person name="Daum C."/>
            <person name="Gordon S."/>
            <person name="Gould B."/>
            <person name="Lipzen A."/>
            <person name="Macqueen A."/>
            <person name="Palacio-Mejia J."/>
            <person name="Plott C."/>
            <person name="Shakirov E."/>
            <person name="Shu S."/>
            <person name="Yoshinaga Y."/>
            <person name="Zane M."/>
            <person name="Rokhsar D."/>
            <person name="Grimwood J."/>
            <person name="Schmutz J."/>
            <person name="Juenger T."/>
        </authorList>
    </citation>
    <scope>NUCLEOTIDE SEQUENCE [LARGE SCALE GENOMIC DNA]</scope>
    <source>
        <strain evidence="2">FIL2</strain>
    </source>
</reference>
<dbReference type="AlphaFoldDB" id="A0A2S3HEB4"/>
<feature type="transmembrane region" description="Helical" evidence="1">
    <location>
        <begin position="37"/>
        <end position="67"/>
    </location>
</feature>
<keyword evidence="1" id="KW-1133">Transmembrane helix</keyword>
<protein>
    <submittedName>
        <fullName evidence="2">Uncharacterized protein</fullName>
    </submittedName>
</protein>
<accession>A0A2S3HEB4</accession>
<proteinExistence type="predicted"/>
<dbReference type="Proteomes" id="UP000243499">
    <property type="component" value="Chromosome 3"/>
</dbReference>